<dbReference type="OrthoDB" id="5431422at2759"/>
<dbReference type="Proteomes" id="UP000800035">
    <property type="component" value="Unassembled WGS sequence"/>
</dbReference>
<keyword evidence="3" id="KW-1185">Reference proteome</keyword>
<evidence type="ECO:0000259" key="1">
    <source>
        <dbReference type="Pfam" id="PF17111"/>
    </source>
</evidence>
<dbReference type="InterPro" id="IPR031348">
    <property type="entry name" value="PigL_N"/>
</dbReference>
<gene>
    <name evidence="2" type="ORF">CC80DRAFT_240896</name>
</gene>
<feature type="domain" description="Azaphilone pigments biosynthesis cluster protein L N-terminal" evidence="1">
    <location>
        <begin position="1"/>
        <end position="138"/>
    </location>
</feature>
<accession>A0A6A5TC86</accession>
<organism evidence="2 3">
    <name type="scientific">Byssothecium circinans</name>
    <dbReference type="NCBI Taxonomy" id="147558"/>
    <lineage>
        <taxon>Eukaryota</taxon>
        <taxon>Fungi</taxon>
        <taxon>Dikarya</taxon>
        <taxon>Ascomycota</taxon>
        <taxon>Pezizomycotina</taxon>
        <taxon>Dothideomycetes</taxon>
        <taxon>Pleosporomycetidae</taxon>
        <taxon>Pleosporales</taxon>
        <taxon>Massarineae</taxon>
        <taxon>Massarinaceae</taxon>
        <taxon>Byssothecium</taxon>
    </lineage>
</organism>
<protein>
    <recommendedName>
        <fullName evidence="1">Azaphilone pigments biosynthesis cluster protein L N-terminal domain-containing protein</fullName>
    </recommendedName>
</protein>
<dbReference type="AlphaFoldDB" id="A0A6A5TC86"/>
<reference evidence="2" key="1">
    <citation type="journal article" date="2020" name="Stud. Mycol.">
        <title>101 Dothideomycetes genomes: a test case for predicting lifestyles and emergence of pathogens.</title>
        <authorList>
            <person name="Haridas S."/>
            <person name="Albert R."/>
            <person name="Binder M."/>
            <person name="Bloem J."/>
            <person name="Labutti K."/>
            <person name="Salamov A."/>
            <person name="Andreopoulos B."/>
            <person name="Baker S."/>
            <person name="Barry K."/>
            <person name="Bills G."/>
            <person name="Bluhm B."/>
            <person name="Cannon C."/>
            <person name="Castanera R."/>
            <person name="Culley D."/>
            <person name="Daum C."/>
            <person name="Ezra D."/>
            <person name="Gonzalez J."/>
            <person name="Henrissat B."/>
            <person name="Kuo A."/>
            <person name="Liang C."/>
            <person name="Lipzen A."/>
            <person name="Lutzoni F."/>
            <person name="Magnuson J."/>
            <person name="Mondo S."/>
            <person name="Nolan M."/>
            <person name="Ohm R."/>
            <person name="Pangilinan J."/>
            <person name="Park H.-J."/>
            <person name="Ramirez L."/>
            <person name="Alfaro M."/>
            <person name="Sun H."/>
            <person name="Tritt A."/>
            <person name="Yoshinaga Y."/>
            <person name="Zwiers L.-H."/>
            <person name="Turgeon B."/>
            <person name="Goodwin S."/>
            <person name="Spatafora J."/>
            <person name="Crous P."/>
            <person name="Grigoriev I."/>
        </authorList>
    </citation>
    <scope>NUCLEOTIDE SEQUENCE</scope>
    <source>
        <strain evidence="2">CBS 675.92</strain>
    </source>
</reference>
<sequence length="141" mass="15500">MDPLSITASVIAVATLAAKTCVLFTSLRQTYDILPGRLHALNNEVVDFEAVCRQVVATLNQRASAKLSAHCDDSILHLIQQAEQTLFKLQTILHSLTAASHRSRLSSANAWRKQQPQLEQLQETIKTIKCSLNILLGASHS</sequence>
<proteinExistence type="predicted"/>
<dbReference type="EMBL" id="ML977026">
    <property type="protein sequence ID" value="KAF1950393.1"/>
    <property type="molecule type" value="Genomic_DNA"/>
</dbReference>
<dbReference type="Pfam" id="PF17111">
    <property type="entry name" value="PigL_N"/>
    <property type="match status" value="1"/>
</dbReference>
<evidence type="ECO:0000313" key="3">
    <source>
        <dbReference type="Proteomes" id="UP000800035"/>
    </source>
</evidence>
<evidence type="ECO:0000313" key="2">
    <source>
        <dbReference type="EMBL" id="KAF1950393.1"/>
    </source>
</evidence>
<name>A0A6A5TC86_9PLEO</name>